<gene>
    <name evidence="1" type="ORF">FOIG_16807</name>
</gene>
<dbReference type="AlphaFoldDB" id="X0J0N3"/>
<reference evidence="1" key="2">
    <citation type="submission" date="2014-03" db="EMBL/GenBank/DDBJ databases">
        <title>The Genome Annotation of Fusarium oxysporum II5.</title>
        <authorList>
            <consortium name="The Broad Institute Genomics Platform"/>
            <person name="Ma L.-J."/>
            <person name="Corby-Kistler H."/>
            <person name="Broz K."/>
            <person name="Gale L.R."/>
            <person name="Jonkers W."/>
            <person name="O'Donnell K."/>
            <person name="Ploetz R."/>
            <person name="Steinberg C."/>
            <person name="Schwartz D.C."/>
            <person name="VanEtten H."/>
            <person name="Zhou S."/>
            <person name="Young S.K."/>
            <person name="Zeng Q."/>
            <person name="Gargeya S."/>
            <person name="Fitzgerald M."/>
            <person name="Abouelleil A."/>
            <person name="Alvarado L."/>
            <person name="Chapman S.B."/>
            <person name="Gainer-Dewar J."/>
            <person name="Goldberg J."/>
            <person name="Griggs A."/>
            <person name="Gujja S."/>
            <person name="Hansen M."/>
            <person name="Howarth C."/>
            <person name="Imamovic A."/>
            <person name="Ireland A."/>
            <person name="Larimer J."/>
            <person name="McCowan C."/>
            <person name="Murphy C."/>
            <person name="Pearson M."/>
            <person name="Poon T.W."/>
            <person name="Priest M."/>
            <person name="Roberts A."/>
            <person name="Saif S."/>
            <person name="Shea T."/>
            <person name="Sykes S."/>
            <person name="Wortman J."/>
            <person name="Nusbaum C."/>
            <person name="Birren B."/>
        </authorList>
    </citation>
    <scope>NUCLEOTIDE SEQUENCE</scope>
    <source>
        <strain evidence="1">54006</strain>
    </source>
</reference>
<evidence type="ECO:0000313" key="1">
    <source>
        <dbReference type="EMBL" id="EXL89911.1"/>
    </source>
</evidence>
<name>X0J0N3_FUSO5</name>
<dbReference type="EMBL" id="KK036229">
    <property type="protein sequence ID" value="EXL89911.1"/>
    <property type="molecule type" value="Genomic_DNA"/>
</dbReference>
<protein>
    <submittedName>
        <fullName evidence="1">Uncharacterized protein</fullName>
    </submittedName>
</protein>
<dbReference type="Proteomes" id="UP000030685">
    <property type="component" value="Unassembled WGS sequence"/>
</dbReference>
<reference evidence="1" key="1">
    <citation type="submission" date="2011-11" db="EMBL/GenBank/DDBJ databases">
        <title>The Genome Sequence of Fusarium oxysporum II5.</title>
        <authorList>
            <consortium name="The Broad Institute Genome Sequencing Platform"/>
            <person name="Ma L.-J."/>
            <person name="Gale L.R."/>
            <person name="Schwartz D.C."/>
            <person name="Zhou S."/>
            <person name="Corby-Kistler H."/>
            <person name="Young S.K."/>
            <person name="Zeng Q."/>
            <person name="Gargeya S."/>
            <person name="Fitzgerald M."/>
            <person name="Haas B."/>
            <person name="Abouelleil A."/>
            <person name="Alvarado L."/>
            <person name="Arachchi H.M."/>
            <person name="Berlin A."/>
            <person name="Brown A."/>
            <person name="Chapman S.B."/>
            <person name="Chen Z."/>
            <person name="Dunbar C."/>
            <person name="Freedman E."/>
            <person name="Gearin G."/>
            <person name="Goldberg J."/>
            <person name="Griggs A."/>
            <person name="Gujja S."/>
            <person name="Heiman D."/>
            <person name="Howarth C."/>
            <person name="Larson L."/>
            <person name="Lui A."/>
            <person name="MacDonald P.J.P."/>
            <person name="Montmayeur A."/>
            <person name="Murphy C."/>
            <person name="Neiman D."/>
            <person name="Pearson M."/>
            <person name="Priest M."/>
            <person name="Roberts A."/>
            <person name="Saif S."/>
            <person name="Shea T."/>
            <person name="Shenoy N."/>
            <person name="Sisk P."/>
            <person name="Stolte C."/>
            <person name="Sykes S."/>
            <person name="Wortman J."/>
            <person name="Nusbaum C."/>
            <person name="Birren B."/>
        </authorList>
    </citation>
    <scope>NUCLEOTIDE SEQUENCE [LARGE SCALE GENOMIC DNA]</scope>
    <source>
        <strain evidence="1">54006</strain>
    </source>
</reference>
<dbReference type="VEuPathDB" id="FungiDB:FOIG_16807"/>
<proteinExistence type="predicted"/>
<dbReference type="HOGENOM" id="CLU_2558360_0_0_1"/>
<sequence>MCRKSEATVRWRWPFLKEKRIMGRVPRNRMLWKIRVPWNLLPSKLIPTDETVTAICMRWEGTLTWTWPVPQRQRMMSQGSLD</sequence>
<accession>X0J0N3</accession>
<dbReference type="GeneID" id="42041982"/>
<organism evidence="1">
    <name type="scientific">Fusarium odoratissimum (strain NRRL 54006)</name>
    <dbReference type="NCBI Taxonomy" id="1089451"/>
    <lineage>
        <taxon>Eukaryota</taxon>
        <taxon>Fungi</taxon>
        <taxon>Dikarya</taxon>
        <taxon>Ascomycota</taxon>
        <taxon>Pezizomycotina</taxon>
        <taxon>Sordariomycetes</taxon>
        <taxon>Hypocreomycetidae</taxon>
        <taxon>Hypocreales</taxon>
        <taxon>Nectriaceae</taxon>
        <taxon>Fusarium</taxon>
        <taxon>Fusarium oxysporum species complex</taxon>
        <taxon>Fusarium oxysporum f. sp. cubense (strain race 4)</taxon>
    </lineage>
</organism>
<dbReference type="RefSeq" id="XP_031052001.1">
    <property type="nucleotide sequence ID" value="XM_031218285.1"/>
</dbReference>